<evidence type="ECO:0008006" key="3">
    <source>
        <dbReference type="Google" id="ProtNLM"/>
    </source>
</evidence>
<comment type="caution">
    <text evidence="1">The sequence shown here is derived from an EMBL/GenBank/DDBJ whole genome shotgun (WGS) entry which is preliminary data.</text>
</comment>
<protein>
    <recommendedName>
        <fullName evidence="3">Deaminase</fullName>
    </recommendedName>
</protein>
<dbReference type="AlphaFoldDB" id="A0A139XFH3"/>
<dbReference type="STRING" id="128403.WA1_11315"/>
<organism evidence="1 2">
    <name type="scientific">Scytonema hofmannii PCC 7110</name>
    <dbReference type="NCBI Taxonomy" id="128403"/>
    <lineage>
        <taxon>Bacteria</taxon>
        <taxon>Bacillati</taxon>
        <taxon>Cyanobacteriota</taxon>
        <taxon>Cyanophyceae</taxon>
        <taxon>Nostocales</taxon>
        <taxon>Scytonemataceae</taxon>
        <taxon>Scytonema</taxon>
    </lineage>
</organism>
<keyword evidence="2" id="KW-1185">Reference proteome</keyword>
<evidence type="ECO:0000313" key="2">
    <source>
        <dbReference type="Proteomes" id="UP000076925"/>
    </source>
</evidence>
<sequence length="167" mass="18823">MTPNTTYYPAYIDLPEELVQIKATLKATAQQVRLQYIRRGKLTSGNVAVSKLVLSTDKSYELKATSKAEPLNIPGQEGGLNKYYEPHYDTVGDPPYPNEAHAEYKVFNALTQAIEEDGLTEDVEGTLYLYTERDMCPGCVISCEQDFQGKFPKIKIIVFSDIPYQKK</sequence>
<name>A0A139XFH3_9CYAN</name>
<dbReference type="OrthoDB" id="4038688at2"/>
<gene>
    <name evidence="1" type="ORF">WA1_11315</name>
</gene>
<dbReference type="RefSeq" id="WP_017748366.1">
    <property type="nucleotide sequence ID" value="NZ_KQ976354.1"/>
</dbReference>
<proteinExistence type="predicted"/>
<accession>A0A139XFH3</accession>
<dbReference type="EMBL" id="ANNX02000015">
    <property type="protein sequence ID" value="KYC43419.1"/>
    <property type="molecule type" value="Genomic_DNA"/>
</dbReference>
<dbReference type="Proteomes" id="UP000076925">
    <property type="component" value="Unassembled WGS sequence"/>
</dbReference>
<evidence type="ECO:0000313" key="1">
    <source>
        <dbReference type="EMBL" id="KYC43419.1"/>
    </source>
</evidence>
<reference evidence="1 2" key="1">
    <citation type="journal article" date="2013" name="Genome Biol. Evol.">
        <title>Genomes of Stigonematalean cyanobacteria (subsection V) and the evolution of oxygenic photosynthesis from prokaryotes to plastids.</title>
        <authorList>
            <person name="Dagan T."/>
            <person name="Roettger M."/>
            <person name="Stucken K."/>
            <person name="Landan G."/>
            <person name="Koch R."/>
            <person name="Major P."/>
            <person name="Gould S.B."/>
            <person name="Goremykin V.V."/>
            <person name="Rippka R."/>
            <person name="Tandeau de Marsac N."/>
            <person name="Gugger M."/>
            <person name="Lockhart P.J."/>
            <person name="Allen J.F."/>
            <person name="Brune I."/>
            <person name="Maus I."/>
            <person name="Puhler A."/>
            <person name="Martin W.F."/>
        </authorList>
    </citation>
    <scope>NUCLEOTIDE SEQUENCE [LARGE SCALE GENOMIC DNA]</scope>
    <source>
        <strain evidence="1 2">PCC 7110</strain>
    </source>
</reference>